<accession>A0A2H3CV93</accession>
<protein>
    <submittedName>
        <fullName evidence="2">Uncharacterized protein</fullName>
    </submittedName>
</protein>
<dbReference type="AlphaFoldDB" id="A0A2H3CV93"/>
<gene>
    <name evidence="2" type="ORF">ARMGADRAFT_1016983</name>
</gene>
<proteinExistence type="predicted"/>
<evidence type="ECO:0000313" key="2">
    <source>
        <dbReference type="EMBL" id="PBK86951.1"/>
    </source>
</evidence>
<keyword evidence="3" id="KW-1185">Reference proteome</keyword>
<sequence length="114" mass="13143">MRFILHRAKDFPFYQDLPFWADLDNLLGSPNFPSLLRVVFIIEIDDEYWYPFKSGYTIESQSPDSDEPEIYHIPPEVTEHPGPADPPTMDDVAAMITKKMPTVASCSFLEFRSV</sequence>
<organism evidence="2 3">
    <name type="scientific">Armillaria gallica</name>
    <name type="common">Bulbous honey fungus</name>
    <name type="synonym">Armillaria bulbosa</name>
    <dbReference type="NCBI Taxonomy" id="47427"/>
    <lineage>
        <taxon>Eukaryota</taxon>
        <taxon>Fungi</taxon>
        <taxon>Dikarya</taxon>
        <taxon>Basidiomycota</taxon>
        <taxon>Agaricomycotina</taxon>
        <taxon>Agaricomycetes</taxon>
        <taxon>Agaricomycetidae</taxon>
        <taxon>Agaricales</taxon>
        <taxon>Marasmiineae</taxon>
        <taxon>Physalacriaceae</taxon>
        <taxon>Armillaria</taxon>
    </lineage>
</organism>
<dbReference type="InParanoid" id="A0A2H3CV93"/>
<reference evidence="3" key="1">
    <citation type="journal article" date="2017" name="Nat. Ecol. Evol.">
        <title>Genome expansion and lineage-specific genetic innovations in the forest pathogenic fungi Armillaria.</title>
        <authorList>
            <person name="Sipos G."/>
            <person name="Prasanna A.N."/>
            <person name="Walter M.C."/>
            <person name="O'Connor E."/>
            <person name="Balint B."/>
            <person name="Krizsan K."/>
            <person name="Kiss B."/>
            <person name="Hess J."/>
            <person name="Varga T."/>
            <person name="Slot J."/>
            <person name="Riley R."/>
            <person name="Boka B."/>
            <person name="Rigling D."/>
            <person name="Barry K."/>
            <person name="Lee J."/>
            <person name="Mihaltcheva S."/>
            <person name="LaButti K."/>
            <person name="Lipzen A."/>
            <person name="Waldron R."/>
            <person name="Moloney N.M."/>
            <person name="Sperisen C."/>
            <person name="Kredics L."/>
            <person name="Vagvoelgyi C."/>
            <person name="Patrignani A."/>
            <person name="Fitzpatrick D."/>
            <person name="Nagy I."/>
            <person name="Doyle S."/>
            <person name="Anderson J.B."/>
            <person name="Grigoriev I.V."/>
            <person name="Gueldener U."/>
            <person name="Muensterkoetter M."/>
            <person name="Nagy L.G."/>
        </authorList>
    </citation>
    <scope>NUCLEOTIDE SEQUENCE [LARGE SCALE GENOMIC DNA]</scope>
    <source>
        <strain evidence="3">Ar21-2</strain>
    </source>
</reference>
<evidence type="ECO:0000313" key="3">
    <source>
        <dbReference type="Proteomes" id="UP000217790"/>
    </source>
</evidence>
<feature type="non-terminal residue" evidence="2">
    <location>
        <position position="114"/>
    </location>
</feature>
<feature type="region of interest" description="Disordered" evidence="1">
    <location>
        <begin position="60"/>
        <end position="89"/>
    </location>
</feature>
<evidence type="ECO:0000256" key="1">
    <source>
        <dbReference type="SAM" id="MobiDB-lite"/>
    </source>
</evidence>
<dbReference type="Proteomes" id="UP000217790">
    <property type="component" value="Unassembled WGS sequence"/>
</dbReference>
<name>A0A2H3CV93_ARMGA</name>
<dbReference type="EMBL" id="KZ293681">
    <property type="protein sequence ID" value="PBK86951.1"/>
    <property type="molecule type" value="Genomic_DNA"/>
</dbReference>